<dbReference type="InterPro" id="IPR023696">
    <property type="entry name" value="Ureohydrolase_dom_sf"/>
</dbReference>
<gene>
    <name evidence="2" type="ORF">MNBD_GAMMA10-552</name>
</gene>
<dbReference type="InterPro" id="IPR037138">
    <property type="entry name" value="His_deacetylse_dom_sf"/>
</dbReference>
<accession>A0A3B0XQM6</accession>
<protein>
    <recommendedName>
        <fullName evidence="1">Histone deacetylase domain-containing protein</fullName>
    </recommendedName>
</protein>
<reference evidence="2" key="1">
    <citation type="submission" date="2018-06" db="EMBL/GenBank/DDBJ databases">
        <authorList>
            <person name="Zhirakovskaya E."/>
        </authorList>
    </citation>
    <scope>NUCLEOTIDE SEQUENCE</scope>
</reference>
<evidence type="ECO:0000313" key="2">
    <source>
        <dbReference type="EMBL" id="VAW69861.1"/>
    </source>
</evidence>
<evidence type="ECO:0000259" key="1">
    <source>
        <dbReference type="Pfam" id="PF00850"/>
    </source>
</evidence>
<feature type="domain" description="Histone deacetylase" evidence="1">
    <location>
        <begin position="16"/>
        <end position="73"/>
    </location>
</feature>
<organism evidence="2">
    <name type="scientific">hydrothermal vent metagenome</name>
    <dbReference type="NCBI Taxonomy" id="652676"/>
    <lineage>
        <taxon>unclassified sequences</taxon>
        <taxon>metagenomes</taxon>
        <taxon>ecological metagenomes</taxon>
    </lineage>
</organism>
<name>A0A3B0XQM6_9ZZZZ</name>
<dbReference type="AlphaFoldDB" id="A0A3B0XQM6"/>
<dbReference type="Gene3D" id="3.40.800.20">
    <property type="entry name" value="Histone deacetylase domain"/>
    <property type="match status" value="1"/>
</dbReference>
<dbReference type="EMBL" id="UOFJ01000472">
    <property type="protein sequence ID" value="VAW69861.1"/>
    <property type="molecule type" value="Genomic_DNA"/>
</dbReference>
<feature type="non-terminal residue" evidence="2">
    <location>
        <position position="1"/>
    </location>
</feature>
<dbReference type="InterPro" id="IPR023801">
    <property type="entry name" value="His_deacetylse_dom"/>
</dbReference>
<proteinExistence type="predicted"/>
<sequence length="91" mass="9990">LEKELVSFLDENSDAKLIFYNAGNDIVDIDPLGSFNVSYNGVVKRDRFVINQFTKRGIPVVIMTSGGYTELSHKLIAELAKIVIQSAQSGA</sequence>
<dbReference type="SUPFAM" id="SSF52768">
    <property type="entry name" value="Arginase/deacetylase"/>
    <property type="match status" value="1"/>
</dbReference>
<dbReference type="Pfam" id="PF00850">
    <property type="entry name" value="Hist_deacetyl"/>
    <property type="match status" value="1"/>
</dbReference>